<evidence type="ECO:0000313" key="2">
    <source>
        <dbReference type="EMBL" id="MBM6858512.1"/>
    </source>
</evidence>
<dbReference type="AlphaFoldDB" id="A0AA41DD15"/>
<keyword evidence="3" id="KW-1185">Reference proteome</keyword>
<dbReference type="Proteomes" id="UP000698924">
    <property type="component" value="Unassembled WGS sequence"/>
</dbReference>
<accession>A0AA41DD15</accession>
<name>A0AA41DD15_9BACT</name>
<evidence type="ECO:0000259" key="1">
    <source>
        <dbReference type="Pfam" id="PF22292"/>
    </source>
</evidence>
<dbReference type="EMBL" id="JACJMO010000027">
    <property type="protein sequence ID" value="MBM6858512.1"/>
    <property type="molecule type" value="Genomic_DNA"/>
</dbReference>
<reference evidence="2 3" key="1">
    <citation type="journal article" date="2021" name="Sci. Rep.">
        <title>The distribution of antibiotic resistance genes in chicken gut microbiota commensals.</title>
        <authorList>
            <person name="Juricova H."/>
            <person name="Matiasovicova J."/>
            <person name="Kubasova T."/>
            <person name="Cejkova D."/>
            <person name="Rychlik I."/>
        </authorList>
    </citation>
    <scope>NUCLEOTIDE SEQUENCE [LARGE SCALE GENOMIC DNA]</scope>
    <source>
        <strain evidence="2 3">An421</strain>
    </source>
</reference>
<organism evidence="2 3">
    <name type="scientific">Caecibacteroides pullorum</name>
    <dbReference type="NCBI Taxonomy" id="2725562"/>
    <lineage>
        <taxon>Bacteria</taxon>
        <taxon>Pseudomonadati</taxon>
        <taxon>Bacteroidota</taxon>
        <taxon>Bacteroidia</taxon>
        <taxon>Bacteroidales</taxon>
        <taxon>Bacteroidaceae</taxon>
        <taxon>Caecibacteroides</taxon>
    </lineage>
</organism>
<gene>
    <name evidence="2" type="ORF">H6D15_13030</name>
</gene>
<proteinExistence type="predicted"/>
<protein>
    <recommendedName>
        <fullName evidence="1">DUF6965 domain-containing protein</fullName>
    </recommendedName>
</protein>
<sequence>MKEYSYDEESVKALCDWAVHATFPKEADLNEAEHIFDVDRYVQANLNDIKAHYPDPFYHPAITRLYLLKDIMEGKDTE</sequence>
<dbReference type="InterPro" id="IPR054238">
    <property type="entry name" value="DUF6965"/>
</dbReference>
<evidence type="ECO:0000313" key="3">
    <source>
        <dbReference type="Proteomes" id="UP000698924"/>
    </source>
</evidence>
<dbReference type="Pfam" id="PF22292">
    <property type="entry name" value="DUF6965"/>
    <property type="match status" value="1"/>
</dbReference>
<dbReference type="RefSeq" id="WP_021848226.1">
    <property type="nucleotide sequence ID" value="NZ_JAAZTS010000026.1"/>
</dbReference>
<feature type="domain" description="DUF6965" evidence="1">
    <location>
        <begin position="10"/>
        <end position="74"/>
    </location>
</feature>
<comment type="caution">
    <text evidence="2">The sequence shown here is derived from an EMBL/GenBank/DDBJ whole genome shotgun (WGS) entry which is preliminary data.</text>
</comment>